<keyword evidence="2" id="KW-1185">Reference proteome</keyword>
<dbReference type="AlphaFoldDB" id="A0AA96ZWX0"/>
<gene>
    <name evidence="1" type="ORF">MsAm2_08360</name>
</gene>
<reference evidence="1 2" key="1">
    <citation type="submission" date="2023-07" db="EMBL/GenBank/DDBJ databases">
        <title>Closed genome sequence of Methanosarcinaceae archaeon Am2.</title>
        <authorList>
            <person name="Poehlein A."/>
            <person name="Protasov E."/>
            <person name="Platt K."/>
            <person name="Reeh H."/>
            <person name="Daniel R."/>
            <person name="Brune A."/>
        </authorList>
    </citation>
    <scope>NUCLEOTIDE SEQUENCE [LARGE SCALE GENOMIC DNA]</scope>
    <source>
        <strain evidence="1 2">Am2</strain>
    </source>
</reference>
<protein>
    <submittedName>
        <fullName evidence="1">Uncharacterized protein</fullName>
    </submittedName>
</protein>
<evidence type="ECO:0000313" key="2">
    <source>
        <dbReference type="Proteomes" id="UP001304970"/>
    </source>
</evidence>
<dbReference type="EMBL" id="CP131061">
    <property type="protein sequence ID" value="WNY27051.1"/>
    <property type="molecule type" value="Genomic_DNA"/>
</dbReference>
<accession>A0AA96ZWX0</accession>
<organism evidence="1 2">
    <name type="scientific">Methanolapillus ohkumae</name>
    <dbReference type="NCBI Taxonomy" id="3028298"/>
    <lineage>
        <taxon>Archaea</taxon>
        <taxon>Methanobacteriati</taxon>
        <taxon>Methanobacteriota</taxon>
        <taxon>Stenosarchaea group</taxon>
        <taxon>Methanomicrobia</taxon>
        <taxon>Methanosarcinales</taxon>
        <taxon>Methanosarcinaceae</taxon>
        <taxon>Methanolapillus</taxon>
    </lineage>
</organism>
<dbReference type="Proteomes" id="UP001304970">
    <property type="component" value="Chromosome"/>
</dbReference>
<evidence type="ECO:0000313" key="1">
    <source>
        <dbReference type="EMBL" id="WNY27051.1"/>
    </source>
</evidence>
<sequence>MGCRFMIHEKCMLFNPEFQSTLKETSEDTKAKEFMTTCSMDAINFDKIMQCYANQIRCPIPKSCDSLVVRNDELYLIEFKNGKIDDEVNMNIKLKIYESLLVLLDVVEKNIRYSREHVHLILVYNESKFHPSKQFKKYRKSKAFIGKKISSYAEKPFIQFGLNNFQNFHFKTVNTYTQQEFEENFVNMISSSS</sequence>
<name>A0AA96ZWX0_9EURY</name>
<proteinExistence type="predicted"/>